<name>A0ABS4TPS8_9PSEU</name>
<evidence type="ECO:0000313" key="2">
    <source>
        <dbReference type="Proteomes" id="UP001519332"/>
    </source>
</evidence>
<gene>
    <name evidence="1" type="ORF">JOF56_006795</name>
</gene>
<accession>A0ABS4TPS8</accession>
<dbReference type="SUPFAM" id="SSF56059">
    <property type="entry name" value="Glutathione synthetase ATP-binding domain-like"/>
    <property type="match status" value="1"/>
</dbReference>
<proteinExistence type="predicted"/>
<dbReference type="Proteomes" id="UP001519332">
    <property type="component" value="Unassembled WGS sequence"/>
</dbReference>
<organism evidence="1 2">
    <name type="scientific">Kibdelosporangium banguiense</name>
    <dbReference type="NCBI Taxonomy" id="1365924"/>
    <lineage>
        <taxon>Bacteria</taxon>
        <taxon>Bacillati</taxon>
        <taxon>Actinomycetota</taxon>
        <taxon>Actinomycetes</taxon>
        <taxon>Pseudonocardiales</taxon>
        <taxon>Pseudonocardiaceae</taxon>
        <taxon>Kibdelosporangium</taxon>
    </lineage>
</organism>
<reference evidence="1 2" key="1">
    <citation type="submission" date="2021-03" db="EMBL/GenBank/DDBJ databases">
        <title>Sequencing the genomes of 1000 actinobacteria strains.</title>
        <authorList>
            <person name="Klenk H.-P."/>
        </authorList>
    </citation>
    <scope>NUCLEOTIDE SEQUENCE [LARGE SCALE GENOMIC DNA]</scope>
    <source>
        <strain evidence="1 2">DSM 46670</strain>
    </source>
</reference>
<dbReference type="EMBL" id="JAGINW010000001">
    <property type="protein sequence ID" value="MBP2326410.1"/>
    <property type="molecule type" value="Genomic_DNA"/>
</dbReference>
<protein>
    <submittedName>
        <fullName evidence="1">Uncharacterized protein</fullName>
    </submittedName>
</protein>
<comment type="caution">
    <text evidence="1">The sequence shown here is derived from an EMBL/GenBank/DDBJ whole genome shotgun (WGS) entry which is preliminary data.</text>
</comment>
<evidence type="ECO:0000313" key="1">
    <source>
        <dbReference type="EMBL" id="MBP2326410.1"/>
    </source>
</evidence>
<sequence>MPASTGSWFGERIEPVTVGLRPDEVAEIMRDELRELPLPPHPISLQPFVIPRTSYRELLQAAGDLLGLIRRSMLHSGTDRASRIAALGIDPADCPIWTDDEEWELRHCADLARADVVLGVDGPKFVEFNVSGAFGGMLHFQLYQRAWQRVAERAGQPAFVSAGAFARFAGLIERTCAELGVPPSIALVGTPREWGPRTPPRHFLHQADLLRQHGIEAVHLDFEELLDGIGAPGDLRYPLGVAQFTVRDANDLGYDISPAQIAQTRGFRLIPSASAWLLHTKKHLALLSEGQPWMTAQDHDLAARYLPWSRIVGDRKVRWRDGHYELTELLLDQRENFVLKGATGCSGAEVVFGGRSTPQEWAALVEEAARGGYHIVQEVVPAQPMPVDVMEESGEVNRIVANPVISPFVIDGTAVGCFGRFVADQRPGIISALSQARLTCLLAEA</sequence>
<dbReference type="RefSeq" id="WP_209643480.1">
    <property type="nucleotide sequence ID" value="NZ_JAGINW010000001.1"/>
</dbReference>
<keyword evidence="2" id="KW-1185">Reference proteome</keyword>